<dbReference type="AlphaFoldDB" id="A0AAE0MTF3"/>
<dbReference type="EMBL" id="JAUEPP010000003">
    <property type="protein sequence ID" value="KAK3348530.1"/>
    <property type="molecule type" value="Genomic_DNA"/>
</dbReference>
<evidence type="ECO:0000256" key="1">
    <source>
        <dbReference type="SAM" id="MobiDB-lite"/>
    </source>
</evidence>
<comment type="caution">
    <text evidence="2">The sequence shown here is derived from an EMBL/GenBank/DDBJ whole genome shotgun (WGS) entry which is preliminary data.</text>
</comment>
<name>A0AAE0MTF3_9PEZI</name>
<dbReference type="Proteomes" id="UP001278500">
    <property type="component" value="Unassembled WGS sequence"/>
</dbReference>
<reference evidence="2" key="2">
    <citation type="submission" date="2023-06" db="EMBL/GenBank/DDBJ databases">
        <authorList>
            <consortium name="Lawrence Berkeley National Laboratory"/>
            <person name="Haridas S."/>
            <person name="Hensen N."/>
            <person name="Bonometti L."/>
            <person name="Westerberg I."/>
            <person name="Brannstrom I.O."/>
            <person name="Guillou S."/>
            <person name="Cros-Aarteil S."/>
            <person name="Calhoun S."/>
            <person name="Kuo A."/>
            <person name="Mondo S."/>
            <person name="Pangilinan J."/>
            <person name="Riley R."/>
            <person name="Labutti K."/>
            <person name="Andreopoulos B."/>
            <person name="Lipzen A."/>
            <person name="Chen C."/>
            <person name="Yanf M."/>
            <person name="Daum C."/>
            <person name="Ng V."/>
            <person name="Clum A."/>
            <person name="Steindorff A."/>
            <person name="Ohm R."/>
            <person name="Martin F."/>
            <person name="Silar P."/>
            <person name="Natvig D."/>
            <person name="Lalanne C."/>
            <person name="Gautier V."/>
            <person name="Ament-Velasquez S.L."/>
            <person name="Kruys A."/>
            <person name="Hutchinson M.I."/>
            <person name="Powell A.J."/>
            <person name="Barry K."/>
            <person name="Miller A.N."/>
            <person name="Grigoriev I.V."/>
            <person name="Debuchy R."/>
            <person name="Gladieux P."/>
            <person name="Thoren M.H."/>
            <person name="Johannesson H."/>
        </authorList>
    </citation>
    <scope>NUCLEOTIDE SEQUENCE</scope>
    <source>
        <strain evidence="2">CBS 560.94</strain>
    </source>
</reference>
<protein>
    <submittedName>
        <fullName evidence="2">Uncharacterized protein</fullName>
    </submittedName>
</protein>
<accession>A0AAE0MTF3</accession>
<dbReference type="GeneID" id="87863870"/>
<organism evidence="2 3">
    <name type="scientific">Neurospora tetraspora</name>
    <dbReference type="NCBI Taxonomy" id="94610"/>
    <lineage>
        <taxon>Eukaryota</taxon>
        <taxon>Fungi</taxon>
        <taxon>Dikarya</taxon>
        <taxon>Ascomycota</taxon>
        <taxon>Pezizomycotina</taxon>
        <taxon>Sordariomycetes</taxon>
        <taxon>Sordariomycetidae</taxon>
        <taxon>Sordariales</taxon>
        <taxon>Sordariaceae</taxon>
        <taxon>Neurospora</taxon>
    </lineage>
</organism>
<dbReference type="RefSeq" id="XP_062683612.1">
    <property type="nucleotide sequence ID" value="XM_062826716.1"/>
</dbReference>
<proteinExistence type="predicted"/>
<evidence type="ECO:0000313" key="2">
    <source>
        <dbReference type="EMBL" id="KAK3348530.1"/>
    </source>
</evidence>
<keyword evidence="3" id="KW-1185">Reference proteome</keyword>
<reference evidence="2" key="1">
    <citation type="journal article" date="2023" name="Mol. Phylogenet. Evol.">
        <title>Genome-scale phylogeny and comparative genomics of the fungal order Sordariales.</title>
        <authorList>
            <person name="Hensen N."/>
            <person name="Bonometti L."/>
            <person name="Westerberg I."/>
            <person name="Brannstrom I.O."/>
            <person name="Guillou S."/>
            <person name="Cros-Aarteil S."/>
            <person name="Calhoun S."/>
            <person name="Haridas S."/>
            <person name="Kuo A."/>
            <person name="Mondo S."/>
            <person name="Pangilinan J."/>
            <person name="Riley R."/>
            <person name="LaButti K."/>
            <person name="Andreopoulos B."/>
            <person name="Lipzen A."/>
            <person name="Chen C."/>
            <person name="Yan M."/>
            <person name="Daum C."/>
            <person name="Ng V."/>
            <person name="Clum A."/>
            <person name="Steindorff A."/>
            <person name="Ohm R.A."/>
            <person name="Martin F."/>
            <person name="Silar P."/>
            <person name="Natvig D.O."/>
            <person name="Lalanne C."/>
            <person name="Gautier V."/>
            <person name="Ament-Velasquez S.L."/>
            <person name="Kruys A."/>
            <person name="Hutchinson M.I."/>
            <person name="Powell A.J."/>
            <person name="Barry K."/>
            <person name="Miller A.N."/>
            <person name="Grigoriev I.V."/>
            <person name="Debuchy R."/>
            <person name="Gladieux P."/>
            <person name="Hiltunen Thoren M."/>
            <person name="Johannesson H."/>
        </authorList>
    </citation>
    <scope>NUCLEOTIDE SEQUENCE</scope>
    <source>
        <strain evidence="2">CBS 560.94</strain>
    </source>
</reference>
<feature type="region of interest" description="Disordered" evidence="1">
    <location>
        <begin position="228"/>
        <end position="261"/>
    </location>
</feature>
<gene>
    <name evidence="2" type="ORF">B0H65DRAFT_463653</name>
</gene>
<evidence type="ECO:0000313" key="3">
    <source>
        <dbReference type="Proteomes" id="UP001278500"/>
    </source>
</evidence>
<sequence length="314" mass="34489">MHLPSDHLERCDLGCSVEDSKTEKGFTDLSEVIPSQRTSGRVLELHKNREESITQPDTYTPCGLTREQKLPLSVAGGTLASPPSRVNHGCEYSQFASSFAYPFSGNACLPPSAHSLSPNTFFSNQCRYPRRTMSLSLCLHGNVADHRFPPNDDHMDGHCDDMVFWTFGEGCVQGYVPASSQCHQRGHIPFRPASERGATPLGPSDSLANFNMGLLRRDLSQAYQHEDPLLGIPTTGHGNKPSAMQDKDDSGPGNPDELPSFEVVGVSNEAPRSLKLTLEYSHQMMAKVLESTSDQLLALLQQELDKDESDIDSE</sequence>